<proteinExistence type="predicted"/>
<dbReference type="CDD" id="cd01817">
    <property type="entry name" value="RBD1_RGS12_like"/>
    <property type="match status" value="1"/>
</dbReference>
<feature type="compositionally biased region" description="Polar residues" evidence="5">
    <location>
        <begin position="1363"/>
        <end position="1386"/>
    </location>
</feature>
<feature type="domain" description="RGS" evidence="8">
    <location>
        <begin position="762"/>
        <end position="878"/>
    </location>
</feature>
<dbReference type="CDD" id="cd17067">
    <property type="entry name" value="RBD2_RGS12_like"/>
    <property type="match status" value="1"/>
</dbReference>
<dbReference type="CDD" id="cd06710">
    <property type="entry name" value="PDZ_RGS12-like"/>
    <property type="match status" value="1"/>
</dbReference>
<feature type="region of interest" description="Disordered" evidence="5">
    <location>
        <begin position="1201"/>
        <end position="1293"/>
    </location>
</feature>
<dbReference type="Gene3D" id="1.10.196.10">
    <property type="match status" value="1"/>
</dbReference>
<reference evidence="10" key="2">
    <citation type="journal article" date="2023" name="BMC Genomics">
        <title>Pest status, molecular evolution, and epigenetic factors derived from the genome assembly of Frankliniella fusca, a thysanopteran phytovirus vector.</title>
        <authorList>
            <person name="Catto M.A."/>
            <person name="Labadie P.E."/>
            <person name="Jacobson A.L."/>
            <person name="Kennedy G.G."/>
            <person name="Srinivasan R."/>
            <person name="Hunt B.G."/>
        </authorList>
    </citation>
    <scope>NUCLEOTIDE SEQUENCE</scope>
    <source>
        <strain evidence="10">PL_HMW_Pooled</strain>
    </source>
</reference>
<name>A0AAE1HEC4_9NEOP</name>
<dbReference type="PROSITE" id="PS50898">
    <property type="entry name" value="RBD"/>
    <property type="match status" value="2"/>
</dbReference>
<feature type="region of interest" description="Disordered" evidence="5">
    <location>
        <begin position="1144"/>
        <end position="1185"/>
    </location>
</feature>
<dbReference type="SMART" id="SM00462">
    <property type="entry name" value="PTB"/>
    <property type="match status" value="1"/>
</dbReference>
<feature type="domain" description="PID" evidence="6">
    <location>
        <begin position="250"/>
        <end position="306"/>
    </location>
</feature>
<dbReference type="InterPro" id="IPR036305">
    <property type="entry name" value="RGS_sf"/>
</dbReference>
<feature type="compositionally biased region" description="Pro residues" evidence="5">
    <location>
        <begin position="1172"/>
        <end position="1181"/>
    </location>
</feature>
<dbReference type="CDD" id="cd08706">
    <property type="entry name" value="RGS_R12-like"/>
    <property type="match status" value="1"/>
</dbReference>
<evidence type="ECO:0000256" key="1">
    <source>
        <dbReference type="ARBA" id="ARBA00004496"/>
    </source>
</evidence>
<dbReference type="Gene3D" id="1.10.167.10">
    <property type="entry name" value="Regulator of G-protein Signalling 4, domain 2"/>
    <property type="match status" value="1"/>
</dbReference>
<dbReference type="GO" id="GO:0008277">
    <property type="term" value="P:regulation of G protein-coupled receptor signaling pathway"/>
    <property type="evidence" value="ECO:0007669"/>
    <property type="project" value="TreeGrafter"/>
</dbReference>
<dbReference type="InterPro" id="IPR016137">
    <property type="entry name" value="RGS"/>
</dbReference>
<dbReference type="EMBL" id="JAHWGI010000970">
    <property type="protein sequence ID" value="KAK3919096.1"/>
    <property type="molecule type" value="Genomic_DNA"/>
</dbReference>
<feature type="compositionally biased region" description="Acidic residues" evidence="5">
    <location>
        <begin position="729"/>
        <end position="749"/>
    </location>
</feature>
<accession>A0AAE1HEC4</accession>
<dbReference type="SMART" id="SM00390">
    <property type="entry name" value="GoLoco"/>
    <property type="match status" value="1"/>
</dbReference>
<evidence type="ECO:0000256" key="5">
    <source>
        <dbReference type="SAM" id="MobiDB-lite"/>
    </source>
</evidence>
<feature type="region of interest" description="Disordered" evidence="5">
    <location>
        <begin position="727"/>
        <end position="756"/>
    </location>
</feature>
<dbReference type="FunFam" id="1.10.167.10:FF:000001">
    <property type="entry name" value="Putative regulator of g-protein signaling 12"/>
    <property type="match status" value="1"/>
</dbReference>
<evidence type="ECO:0000256" key="4">
    <source>
        <dbReference type="ARBA" id="ARBA00022737"/>
    </source>
</evidence>
<feature type="compositionally biased region" description="Basic and acidic residues" evidence="5">
    <location>
        <begin position="1234"/>
        <end position="1249"/>
    </location>
</feature>
<dbReference type="Gene3D" id="2.30.42.10">
    <property type="match status" value="1"/>
</dbReference>
<dbReference type="InterPro" id="IPR044926">
    <property type="entry name" value="RGS_subdomain_2"/>
</dbReference>
<dbReference type="SUPFAM" id="SSF50729">
    <property type="entry name" value="PH domain-like"/>
    <property type="match status" value="1"/>
</dbReference>
<feature type="compositionally biased region" description="Polar residues" evidence="5">
    <location>
        <begin position="1263"/>
        <end position="1274"/>
    </location>
</feature>
<evidence type="ECO:0000256" key="3">
    <source>
        <dbReference type="ARBA" id="ARBA00022490"/>
    </source>
</evidence>
<feature type="compositionally biased region" description="Basic residues" evidence="5">
    <location>
        <begin position="919"/>
        <end position="931"/>
    </location>
</feature>
<keyword evidence="3" id="KW-0963">Cytoplasm</keyword>
<dbReference type="GO" id="GO:0005634">
    <property type="term" value="C:nucleus"/>
    <property type="evidence" value="ECO:0007669"/>
    <property type="project" value="TreeGrafter"/>
</dbReference>
<dbReference type="SMART" id="SM00455">
    <property type="entry name" value="RBD"/>
    <property type="match status" value="2"/>
</dbReference>
<dbReference type="PROSITE" id="PS50877">
    <property type="entry name" value="GOLOCO"/>
    <property type="match status" value="1"/>
</dbReference>
<dbReference type="PANTHER" id="PTHR45945">
    <property type="entry name" value="REGULATOR OF G-PROTEIN SIGNALING LOCO"/>
    <property type="match status" value="1"/>
</dbReference>
<dbReference type="InterPro" id="IPR011993">
    <property type="entry name" value="PH-like_dom_sf"/>
</dbReference>
<feature type="domain" description="RBD" evidence="9">
    <location>
        <begin position="995"/>
        <end position="1065"/>
    </location>
</feature>
<dbReference type="SUPFAM" id="SSF50156">
    <property type="entry name" value="PDZ domain-like"/>
    <property type="match status" value="1"/>
</dbReference>
<feature type="region of interest" description="Disordered" evidence="5">
    <location>
        <begin position="452"/>
        <end position="490"/>
    </location>
</feature>
<evidence type="ECO:0000313" key="10">
    <source>
        <dbReference type="EMBL" id="KAK3919096.1"/>
    </source>
</evidence>
<dbReference type="InterPro" id="IPR036034">
    <property type="entry name" value="PDZ_sf"/>
</dbReference>
<keyword evidence="4" id="KW-0677">Repeat</keyword>
<dbReference type="PRINTS" id="PR01301">
    <property type="entry name" value="RGSPROTEIN"/>
</dbReference>
<dbReference type="GO" id="GO:0048699">
    <property type="term" value="P:generation of neurons"/>
    <property type="evidence" value="ECO:0007669"/>
    <property type="project" value="UniProtKB-ARBA"/>
</dbReference>
<feature type="compositionally biased region" description="Low complexity" evidence="5">
    <location>
        <begin position="457"/>
        <end position="476"/>
    </location>
</feature>
<dbReference type="Pfam" id="PF00615">
    <property type="entry name" value="RGS"/>
    <property type="match status" value="1"/>
</dbReference>
<dbReference type="InterPro" id="IPR029071">
    <property type="entry name" value="Ubiquitin-like_domsf"/>
</dbReference>
<evidence type="ECO:0000313" key="11">
    <source>
        <dbReference type="Proteomes" id="UP001219518"/>
    </source>
</evidence>
<dbReference type="Gene3D" id="3.10.20.90">
    <property type="entry name" value="Phosphatidylinositol 3-kinase Catalytic Subunit, Chain A, domain 1"/>
    <property type="match status" value="2"/>
</dbReference>
<evidence type="ECO:0000259" key="9">
    <source>
        <dbReference type="PROSITE" id="PS50898"/>
    </source>
</evidence>
<evidence type="ECO:0000256" key="2">
    <source>
        <dbReference type="ARBA" id="ARBA00022468"/>
    </source>
</evidence>
<dbReference type="GO" id="GO:0005886">
    <property type="term" value="C:plasma membrane"/>
    <property type="evidence" value="ECO:0007669"/>
    <property type="project" value="TreeGrafter"/>
</dbReference>
<feature type="domain" description="PDZ" evidence="7">
    <location>
        <begin position="72"/>
        <end position="149"/>
    </location>
</feature>
<sequence>MGLDISAEELMFSDERISRKPLDVIGLCAKPMALLQCYCHHGALKKFIGQLHHRTMHPIRRRKKRPNYGVRTVEVSRGKNGFGFTISGQQPCILSCIVAGSPAESAGLRAGDYLVAVDGRSVSKMLHDDVVRLIGCSSGILKLQIAENYYSDSSDDDVIPVRPKPKYLHKPRSTPHQLHHQQPRQGTGPNQQNRIAKVVHDLKTGAMFEESLVQPACVNTDWSLPHIAPTPPPRAYLQLPSEAEDMELQQFVVGYLGTIEIPKQLQPGSKLQIVCACVRKLRAEKRPPTPVVLRVLATSVRLVDARPSPGAAAGAGAGGSALAEYPAARVLYCGGGGGSSPDGDRRHFGLVTSTPPVAEMDEDGALEGALGPAHSSSACHVFAVDPKQAAHEEHAARAAALGIDCRVVGGAGAAECYAFPRTSEPVLRAVQRLYADREDGRVALAAGVGAGQHGELSASPHPSHAGSANSSNSDSGIGFRDDSGHQSDRHDPLGILMVDLENRRLHIQGHAGQAAVHFPLGPLGPLAPLELNLPHGLPMPDRRLAVRAMPDAPVQDNICCHLDGEGVNKTDSAKRAGRSDRERAAAARCLASLDSMAGVAHSADDLSDLLSYKLSPKVFGVSKRQGRQGRHGPSSAGAAHSLEDLTLADPLDLEPAVPQWGHMGLGLGHGLGHGHGPLTGSLQELRSFVLSSYEEREPHSIAAPLASQQYMWWLDGFESSHLMEWVQPENDDGPVPEDAGGEEEEEEEGTRENGGVPAWSASFERLLEDAAGLHTFAEFLKKEFSHENIYFWVACERYRHIEDAAERKSEAQAIFDKHLCLGAPEPVNVDSHARQVTQEQVGNALPDLFLQAQKQIFNLMKFDSYPRFIKSELYKECLLREISGQELPFNGSTELDQGLKLDRNNKLKKSRSDVEDRRRKSLLPWHRKNRSKSKDRGESEYSKLRTRREQYDTVSIRSDVTSSRSSLASWDLALRGSLSRQSVTSGDTSERENSSLCRVILPDGATTVVQTRYNETVSDLIQRLLEKRGLHYQHFQVFLGGNPKAVPPDEVSSILSNKEVRVEPRVVFRLDLPNRKTVGVKSRPGKTLGEVLRPVLHKYGYRLHLVTVCMINGNELVSLGTPVSSVDNQRLQVLTRSSEEISQANRGIHLTPGLNGGPLNHSVSSTSSLMAAPPPPGPAPTVPSASLDEITNRVFEELLQGKAAPSTHPASDQGSVRSDDWGSEHSSGIFGRLLRRDSTYHDKSKDTRGKGNKKFSGGVGSAKGSNTTICSVGSTAPSKPAPPPPTSKPPLIAKWKPGAKLLGQSESDELYEGLKRAQRSRLEDQRGTEINFELPDFLKDKENAPQSSKKFRKFLQPRRDGPNSVSGTEPQNLTGNSDNNRSSAPNHTHACHTFNLDSLLGVGHCSAGSEPDVHSMDAMCQVVMSDHNEQGSGSGFLNHSFGSDAVIPSPRQAQNYFSGCPVTDNSPSSLPALSHFSETPRPPPLPPKPKYLRAPAQPRVPAGEITNRQESVSSMPPPPQSRRPIFLDETVSSFV</sequence>
<dbReference type="InterPro" id="IPR006020">
    <property type="entry name" value="PTB/PI_dom"/>
</dbReference>
<dbReference type="InterPro" id="IPR046995">
    <property type="entry name" value="RGS10/12/14-like"/>
</dbReference>
<dbReference type="InterPro" id="IPR024066">
    <property type="entry name" value="RGS_subdom1/3"/>
</dbReference>
<protein>
    <submittedName>
        <fullName evidence="10">Regulator of G-protein signaling loco</fullName>
    </submittedName>
</protein>
<reference evidence="10" key="1">
    <citation type="submission" date="2021-07" db="EMBL/GenBank/DDBJ databases">
        <authorList>
            <person name="Catto M.A."/>
            <person name="Jacobson A."/>
            <person name="Kennedy G."/>
            <person name="Labadie P."/>
            <person name="Hunt B.G."/>
            <person name="Srinivasan R."/>
        </authorList>
    </citation>
    <scope>NUCLEOTIDE SEQUENCE</scope>
    <source>
        <strain evidence="10">PL_HMW_Pooled</strain>
        <tissue evidence="10">Head</tissue>
    </source>
</reference>
<dbReference type="PROSITE" id="PS50132">
    <property type="entry name" value="RGS"/>
    <property type="match status" value="1"/>
</dbReference>
<keyword evidence="11" id="KW-1185">Reference proteome</keyword>
<dbReference type="PANTHER" id="PTHR45945:SF3">
    <property type="entry name" value="REGULATOR OF G-PROTEIN SIGNALING LOCO"/>
    <property type="match status" value="1"/>
</dbReference>
<dbReference type="GO" id="GO:0005096">
    <property type="term" value="F:GTPase activator activity"/>
    <property type="evidence" value="ECO:0007669"/>
    <property type="project" value="UniProtKB-KW"/>
</dbReference>
<dbReference type="Gene3D" id="2.30.29.30">
    <property type="entry name" value="Pleckstrin-homology domain (PH domain)/Phosphotyrosine-binding domain (PTB)"/>
    <property type="match status" value="1"/>
</dbReference>
<dbReference type="Pfam" id="PF00595">
    <property type="entry name" value="PDZ"/>
    <property type="match status" value="1"/>
</dbReference>
<comment type="subcellular location">
    <subcellularLocation>
        <location evidence="1">Cytoplasm</location>
    </subcellularLocation>
</comment>
<dbReference type="PROSITE" id="PS50106">
    <property type="entry name" value="PDZ"/>
    <property type="match status" value="1"/>
</dbReference>
<dbReference type="Proteomes" id="UP001219518">
    <property type="component" value="Unassembled WGS sequence"/>
</dbReference>
<feature type="region of interest" description="Disordered" evidence="5">
    <location>
        <begin position="1468"/>
        <end position="1535"/>
    </location>
</feature>
<feature type="region of interest" description="Disordered" evidence="5">
    <location>
        <begin position="900"/>
        <end position="944"/>
    </location>
</feature>
<comment type="caution">
    <text evidence="10">The sequence shown here is derived from an EMBL/GenBank/DDBJ whole genome shotgun (WGS) entry which is preliminary data.</text>
</comment>
<feature type="compositionally biased region" description="Pro residues" evidence="5">
    <location>
        <begin position="1480"/>
        <end position="1489"/>
    </location>
</feature>
<feature type="domain" description="RBD" evidence="9">
    <location>
        <begin position="1066"/>
        <end position="1136"/>
    </location>
</feature>
<dbReference type="PROSITE" id="PS01179">
    <property type="entry name" value="PID"/>
    <property type="match status" value="1"/>
</dbReference>
<dbReference type="GO" id="GO:0005737">
    <property type="term" value="C:cytoplasm"/>
    <property type="evidence" value="ECO:0007669"/>
    <property type="project" value="UniProtKB-SubCell"/>
</dbReference>
<feature type="compositionally biased region" description="Pro residues" evidence="5">
    <location>
        <begin position="1279"/>
        <end position="1288"/>
    </location>
</feature>
<keyword evidence="2" id="KW-0343">GTPase activation</keyword>
<feature type="compositionally biased region" description="Basic and acidic residues" evidence="5">
    <location>
        <begin position="900"/>
        <end position="918"/>
    </location>
</feature>
<feature type="compositionally biased region" description="Basic residues" evidence="5">
    <location>
        <begin position="163"/>
        <end position="182"/>
    </location>
</feature>
<gene>
    <name evidence="10" type="ORF">KUF71_008245</name>
</gene>
<dbReference type="SMART" id="SM00315">
    <property type="entry name" value="RGS"/>
    <property type="match status" value="1"/>
</dbReference>
<feature type="compositionally biased region" description="Polar residues" evidence="5">
    <location>
        <begin position="183"/>
        <end position="193"/>
    </location>
</feature>
<dbReference type="Pfam" id="PF02196">
    <property type="entry name" value="RBD"/>
    <property type="match status" value="1"/>
</dbReference>
<dbReference type="SUPFAM" id="SSF48097">
    <property type="entry name" value="Regulator of G-protein signaling, RGS"/>
    <property type="match status" value="1"/>
</dbReference>
<evidence type="ECO:0000259" key="7">
    <source>
        <dbReference type="PROSITE" id="PS50106"/>
    </source>
</evidence>
<dbReference type="InterPro" id="IPR003109">
    <property type="entry name" value="GoLoco_motif"/>
</dbReference>
<organism evidence="10 11">
    <name type="scientific">Frankliniella fusca</name>
    <dbReference type="NCBI Taxonomy" id="407009"/>
    <lineage>
        <taxon>Eukaryota</taxon>
        <taxon>Metazoa</taxon>
        <taxon>Ecdysozoa</taxon>
        <taxon>Arthropoda</taxon>
        <taxon>Hexapoda</taxon>
        <taxon>Insecta</taxon>
        <taxon>Pterygota</taxon>
        <taxon>Neoptera</taxon>
        <taxon>Paraneoptera</taxon>
        <taxon>Thysanoptera</taxon>
        <taxon>Terebrantia</taxon>
        <taxon>Thripoidea</taxon>
        <taxon>Thripidae</taxon>
        <taxon>Frankliniella</taxon>
    </lineage>
</organism>
<dbReference type="GO" id="GO:0007165">
    <property type="term" value="P:signal transduction"/>
    <property type="evidence" value="ECO:0007669"/>
    <property type="project" value="InterPro"/>
</dbReference>
<evidence type="ECO:0000259" key="6">
    <source>
        <dbReference type="PROSITE" id="PS01179"/>
    </source>
</evidence>
<dbReference type="SMART" id="SM00228">
    <property type="entry name" value="PDZ"/>
    <property type="match status" value="1"/>
</dbReference>
<feature type="region of interest" description="Disordered" evidence="5">
    <location>
        <begin position="153"/>
        <end position="193"/>
    </location>
</feature>
<evidence type="ECO:0000259" key="8">
    <source>
        <dbReference type="PROSITE" id="PS50132"/>
    </source>
</evidence>
<feature type="compositionally biased region" description="Basic and acidic residues" evidence="5">
    <location>
        <begin position="479"/>
        <end position="490"/>
    </location>
</feature>
<feature type="region of interest" description="Disordered" evidence="5">
    <location>
        <begin position="1333"/>
        <end position="1386"/>
    </location>
</feature>
<dbReference type="InterPro" id="IPR003116">
    <property type="entry name" value="RBD_dom"/>
</dbReference>
<dbReference type="InterPro" id="IPR001478">
    <property type="entry name" value="PDZ"/>
</dbReference>
<feature type="compositionally biased region" description="Basic and acidic residues" evidence="5">
    <location>
        <begin position="932"/>
        <end position="944"/>
    </location>
</feature>
<dbReference type="SUPFAM" id="SSF54236">
    <property type="entry name" value="Ubiquitin-like"/>
    <property type="match status" value="2"/>
</dbReference>